<dbReference type="Gene3D" id="3.90.550.10">
    <property type="entry name" value="Spore Coat Polysaccharide Biosynthesis Protein SpsA, Chain A"/>
    <property type="match status" value="1"/>
</dbReference>
<gene>
    <name evidence="4" type="ORF">PQU94_00500</name>
</gene>
<dbReference type="InterPro" id="IPR029044">
    <property type="entry name" value="Nucleotide-diphossugar_trans"/>
</dbReference>
<keyword evidence="2" id="KW-0808">Transferase</keyword>
<evidence type="ECO:0000256" key="1">
    <source>
        <dbReference type="ARBA" id="ARBA00022676"/>
    </source>
</evidence>
<dbReference type="EMBL" id="JAQQKW010000001">
    <property type="protein sequence ID" value="MDC7692754.1"/>
    <property type="molecule type" value="Genomic_DNA"/>
</dbReference>
<sequence length="306" mass="34559">MITNCVCYVIDDNYLFPTLVSAMQARANTDPDTTSVTILCVAAPSDNTRLGEVLCKKLGLEFVVVSPSAIDDLHPTYGRLYIDAILNPVYTRILYIDGDTQVVGSLRPLLNVPIESGKILAVRDPTGMFGRLSPSWERRIVAEREGSGISLPFDDYFNAGIFVCNREECAELSRKSIELLQSWKTPLKYRDQDAVNIAFENRIIAISNKWNFPGFLIGSPMERDVQPVIVHFMSNPRPWVFSGAPWGVKWQKPYHDFLNQHPEAAPLAPSMSAVNTLKYHVRQNLFYFTEYRLVGRSRETAPQLVI</sequence>
<accession>A0ABT5I996</accession>
<dbReference type="InterPro" id="IPR002495">
    <property type="entry name" value="Glyco_trans_8"/>
</dbReference>
<evidence type="ECO:0000256" key="3">
    <source>
        <dbReference type="ARBA" id="ARBA00022723"/>
    </source>
</evidence>
<protein>
    <submittedName>
        <fullName evidence="4">Glycosyltransferase</fullName>
    </submittedName>
</protein>
<reference evidence="4 5" key="1">
    <citation type="submission" date="2023-01" db="EMBL/GenBank/DDBJ databases">
        <title>Novel species of the genus Asticcacaulis isolated from rivers.</title>
        <authorList>
            <person name="Lu H."/>
        </authorList>
    </citation>
    <scope>NUCLEOTIDE SEQUENCE [LARGE SCALE GENOMIC DNA]</scope>
    <source>
        <strain evidence="4 5">DXS10W</strain>
    </source>
</reference>
<dbReference type="RefSeq" id="WP_272739531.1">
    <property type="nucleotide sequence ID" value="NZ_JAQQKW010000001.1"/>
</dbReference>
<keyword evidence="3" id="KW-0479">Metal-binding</keyword>
<keyword evidence="5" id="KW-1185">Reference proteome</keyword>
<dbReference type="PANTHER" id="PTHR13778">
    <property type="entry name" value="GLYCOSYLTRANSFERASE 8 DOMAIN-CONTAINING PROTEIN"/>
    <property type="match status" value="1"/>
</dbReference>
<dbReference type="InterPro" id="IPR050748">
    <property type="entry name" value="Glycosyltrans_8_dom-fam"/>
</dbReference>
<dbReference type="Proteomes" id="UP001216595">
    <property type="component" value="Unassembled WGS sequence"/>
</dbReference>
<dbReference type="SUPFAM" id="SSF53448">
    <property type="entry name" value="Nucleotide-diphospho-sugar transferases"/>
    <property type="match status" value="1"/>
</dbReference>
<comment type="caution">
    <text evidence="4">The sequence shown here is derived from an EMBL/GenBank/DDBJ whole genome shotgun (WGS) entry which is preliminary data.</text>
</comment>
<name>A0ABT5I996_9CAUL</name>
<evidence type="ECO:0000313" key="4">
    <source>
        <dbReference type="EMBL" id="MDC7692754.1"/>
    </source>
</evidence>
<evidence type="ECO:0000313" key="5">
    <source>
        <dbReference type="Proteomes" id="UP001216595"/>
    </source>
</evidence>
<dbReference type="PANTHER" id="PTHR13778:SF47">
    <property type="entry name" value="LIPOPOLYSACCHARIDE 1,3-GALACTOSYLTRANSFERASE"/>
    <property type="match status" value="1"/>
</dbReference>
<evidence type="ECO:0000256" key="2">
    <source>
        <dbReference type="ARBA" id="ARBA00022679"/>
    </source>
</evidence>
<dbReference type="Pfam" id="PF01501">
    <property type="entry name" value="Glyco_transf_8"/>
    <property type="match status" value="1"/>
</dbReference>
<proteinExistence type="predicted"/>
<organism evidence="4 5">
    <name type="scientific">Asticcacaulis currens</name>
    <dbReference type="NCBI Taxonomy" id="2984210"/>
    <lineage>
        <taxon>Bacteria</taxon>
        <taxon>Pseudomonadati</taxon>
        <taxon>Pseudomonadota</taxon>
        <taxon>Alphaproteobacteria</taxon>
        <taxon>Caulobacterales</taxon>
        <taxon>Caulobacteraceae</taxon>
        <taxon>Asticcacaulis</taxon>
    </lineage>
</organism>
<keyword evidence="1" id="KW-0328">Glycosyltransferase</keyword>